<evidence type="ECO:0000313" key="4">
    <source>
        <dbReference type="EMBL" id="EON69443.1"/>
    </source>
</evidence>
<keyword evidence="2" id="KW-0472">Membrane</keyword>
<accession>R7Z5R2</accession>
<dbReference type="HOGENOM" id="CLU_043818_0_0_1"/>
<sequence>MAYSGHLSLGTDQLISFAGWFFLGRAVNWLQHIYYSLTIRAGSRKPAPGSPQYLSHRRTIHITVVVLYLLYTIYEADWQLQRTGNFYRLLSIPLDADERTIQSRFRRLAAQFHPDKLPPTLTPAASAAANAHFVRLQLARDTLVSPARRFAYDRFGPDVLMPGWSNCITVHDFVSFGFLHLCLPFYLSTGAFMLLANLLGYMAWGRYWRWLAFASMAAFEARVLSAPELPFVVARVLNPLFGVLGHPAYLPFQAIVVARKVLVAVFVASQQVAPLLRPVTKTQMSEAERLQMLVARQEVLVMGAHMKLGELLEEELRPFMGDGEALVELQAKLRERHVRNAIEGDAEVIAAAKRARAGVEGHANGTVPHGELEVPLEVDS</sequence>
<dbReference type="GeneID" id="19906014"/>
<evidence type="ECO:0000256" key="1">
    <source>
        <dbReference type="SAM" id="MobiDB-lite"/>
    </source>
</evidence>
<reference evidence="5" key="1">
    <citation type="submission" date="2012-06" db="EMBL/GenBank/DDBJ databases">
        <title>The genome sequence of Coniosporium apollinis CBS 100218.</title>
        <authorList>
            <consortium name="The Broad Institute Genome Sequencing Platform"/>
            <person name="Cuomo C."/>
            <person name="Gorbushina A."/>
            <person name="Noack S."/>
            <person name="Walker B."/>
            <person name="Young S.K."/>
            <person name="Zeng Q."/>
            <person name="Gargeya S."/>
            <person name="Fitzgerald M."/>
            <person name="Haas B."/>
            <person name="Abouelleil A."/>
            <person name="Alvarado L."/>
            <person name="Arachchi H.M."/>
            <person name="Berlin A.M."/>
            <person name="Chapman S.B."/>
            <person name="Goldberg J."/>
            <person name="Griggs A."/>
            <person name="Gujja S."/>
            <person name="Hansen M."/>
            <person name="Howarth C."/>
            <person name="Imamovic A."/>
            <person name="Larimer J."/>
            <person name="McCowan C."/>
            <person name="Montmayeur A."/>
            <person name="Murphy C."/>
            <person name="Neiman D."/>
            <person name="Pearson M."/>
            <person name="Priest M."/>
            <person name="Roberts A."/>
            <person name="Saif S."/>
            <person name="Shea T."/>
            <person name="Sisk P."/>
            <person name="Sykes S."/>
            <person name="Wortman J."/>
            <person name="Nusbaum C."/>
            <person name="Birren B."/>
        </authorList>
    </citation>
    <scope>NUCLEOTIDE SEQUENCE [LARGE SCALE GENOMIC DNA]</scope>
    <source>
        <strain evidence="5">CBS 100218</strain>
    </source>
</reference>
<keyword evidence="5" id="KW-1185">Reference proteome</keyword>
<feature type="transmembrane region" description="Helical" evidence="2">
    <location>
        <begin position="183"/>
        <end position="204"/>
    </location>
</feature>
<proteinExistence type="predicted"/>
<dbReference type="Proteomes" id="UP000016924">
    <property type="component" value="Unassembled WGS sequence"/>
</dbReference>
<dbReference type="PROSITE" id="PS50076">
    <property type="entry name" value="DNAJ_2"/>
    <property type="match status" value="1"/>
</dbReference>
<evidence type="ECO:0000259" key="3">
    <source>
        <dbReference type="PROSITE" id="PS50076"/>
    </source>
</evidence>
<dbReference type="STRING" id="1168221.R7Z5R2"/>
<dbReference type="Pfam" id="PF00226">
    <property type="entry name" value="DnaJ"/>
    <property type="match status" value="1"/>
</dbReference>
<dbReference type="eggNOG" id="ENOG502S3QV">
    <property type="taxonomic scope" value="Eukaryota"/>
</dbReference>
<dbReference type="SUPFAM" id="SSF46565">
    <property type="entry name" value="Chaperone J-domain"/>
    <property type="match status" value="1"/>
</dbReference>
<feature type="domain" description="J" evidence="3">
    <location>
        <begin position="85"/>
        <end position="156"/>
    </location>
</feature>
<dbReference type="RefSeq" id="XP_007784760.1">
    <property type="nucleotide sequence ID" value="XM_007786570.1"/>
</dbReference>
<organism evidence="4 5">
    <name type="scientific">Coniosporium apollinis (strain CBS 100218)</name>
    <name type="common">Rock-inhabiting black yeast</name>
    <dbReference type="NCBI Taxonomy" id="1168221"/>
    <lineage>
        <taxon>Eukaryota</taxon>
        <taxon>Fungi</taxon>
        <taxon>Dikarya</taxon>
        <taxon>Ascomycota</taxon>
        <taxon>Pezizomycotina</taxon>
        <taxon>Dothideomycetes</taxon>
        <taxon>Dothideomycetes incertae sedis</taxon>
        <taxon>Coniosporium</taxon>
    </lineage>
</organism>
<dbReference type="CDD" id="cd06257">
    <property type="entry name" value="DnaJ"/>
    <property type="match status" value="1"/>
</dbReference>
<evidence type="ECO:0000313" key="5">
    <source>
        <dbReference type="Proteomes" id="UP000016924"/>
    </source>
</evidence>
<name>R7Z5R2_CONA1</name>
<dbReference type="Gene3D" id="1.10.287.110">
    <property type="entry name" value="DnaJ domain"/>
    <property type="match status" value="1"/>
</dbReference>
<dbReference type="InterPro" id="IPR050817">
    <property type="entry name" value="DjlA_DnaK_co-chaperone"/>
</dbReference>
<feature type="region of interest" description="Disordered" evidence="1">
    <location>
        <begin position="360"/>
        <end position="380"/>
    </location>
</feature>
<gene>
    <name evidence="4" type="ORF">W97_08703</name>
</gene>
<dbReference type="AlphaFoldDB" id="R7Z5R2"/>
<keyword evidence="2" id="KW-0812">Transmembrane</keyword>
<dbReference type="PRINTS" id="PR00625">
    <property type="entry name" value="JDOMAIN"/>
</dbReference>
<dbReference type="InterPro" id="IPR036869">
    <property type="entry name" value="J_dom_sf"/>
</dbReference>
<dbReference type="SMART" id="SM00271">
    <property type="entry name" value="DnaJ"/>
    <property type="match status" value="1"/>
</dbReference>
<evidence type="ECO:0000256" key="2">
    <source>
        <dbReference type="SAM" id="Phobius"/>
    </source>
</evidence>
<dbReference type="PANTHER" id="PTHR24074">
    <property type="entry name" value="CO-CHAPERONE PROTEIN DJLA"/>
    <property type="match status" value="1"/>
</dbReference>
<dbReference type="EMBL" id="JH767614">
    <property type="protein sequence ID" value="EON69443.1"/>
    <property type="molecule type" value="Genomic_DNA"/>
</dbReference>
<dbReference type="InterPro" id="IPR001623">
    <property type="entry name" value="DnaJ_domain"/>
</dbReference>
<keyword evidence="2" id="KW-1133">Transmembrane helix</keyword>
<dbReference type="OMA" id="FSAWGRY"/>
<dbReference type="OrthoDB" id="436519at2759"/>
<protein>
    <recommendedName>
        <fullName evidence="3">J domain-containing protein</fullName>
    </recommendedName>
</protein>